<accession>A0AAD6K9M8</accession>
<evidence type="ECO:0000313" key="1">
    <source>
        <dbReference type="EMBL" id="KAJ6419526.1"/>
    </source>
</evidence>
<protein>
    <submittedName>
        <fullName evidence="1">Uncharacterized protein</fullName>
    </submittedName>
</protein>
<dbReference type="AlphaFoldDB" id="A0AAD6K9M8"/>
<proteinExistence type="predicted"/>
<evidence type="ECO:0000313" key="2">
    <source>
        <dbReference type="Proteomes" id="UP001162972"/>
    </source>
</evidence>
<dbReference type="EMBL" id="JAPFFJ010000009">
    <property type="protein sequence ID" value="KAJ6419526.1"/>
    <property type="molecule type" value="Genomic_DNA"/>
</dbReference>
<gene>
    <name evidence="1" type="ORF">OIU84_029597</name>
</gene>
<sequence>MIVDVLDSSILIPEGNEASEQGEKVRKKACACLKIFMKTYKGSLFQFFDQLLSPMEHMWVKDKTILWADDDTLATKETANRVINLLRDFKSSLPSHIWSSFLSTLEPSRQNVLQLSLSSSLTISGHHGVP</sequence>
<keyword evidence="2" id="KW-1185">Reference proteome</keyword>
<name>A0AAD6K9M8_9ROSI</name>
<comment type="caution">
    <text evidence="1">The sequence shown here is derived from an EMBL/GenBank/DDBJ whole genome shotgun (WGS) entry which is preliminary data.</text>
</comment>
<reference evidence="1 2" key="1">
    <citation type="journal article" date="2023" name="Int. J. Mol. Sci.">
        <title>De Novo Assembly and Annotation of 11 Diverse Shrub Willow (Salix) Genomes Reveals Novel Gene Organization in Sex-Linked Regions.</title>
        <authorList>
            <person name="Hyden B."/>
            <person name="Feng K."/>
            <person name="Yates T.B."/>
            <person name="Jawdy S."/>
            <person name="Cereghino C."/>
            <person name="Smart L.B."/>
            <person name="Muchero W."/>
        </authorList>
    </citation>
    <scope>NUCLEOTIDE SEQUENCE [LARGE SCALE GENOMIC DNA]</scope>
    <source>
        <tissue evidence="1">Shoot tip</tissue>
    </source>
</reference>
<organism evidence="1 2">
    <name type="scientific">Salix udensis</name>
    <dbReference type="NCBI Taxonomy" id="889485"/>
    <lineage>
        <taxon>Eukaryota</taxon>
        <taxon>Viridiplantae</taxon>
        <taxon>Streptophyta</taxon>
        <taxon>Embryophyta</taxon>
        <taxon>Tracheophyta</taxon>
        <taxon>Spermatophyta</taxon>
        <taxon>Magnoliopsida</taxon>
        <taxon>eudicotyledons</taxon>
        <taxon>Gunneridae</taxon>
        <taxon>Pentapetalae</taxon>
        <taxon>rosids</taxon>
        <taxon>fabids</taxon>
        <taxon>Malpighiales</taxon>
        <taxon>Salicaceae</taxon>
        <taxon>Saliceae</taxon>
        <taxon>Salix</taxon>
    </lineage>
</organism>
<dbReference type="Proteomes" id="UP001162972">
    <property type="component" value="Chromosome 7"/>
</dbReference>